<feature type="chain" id="PRO_5038686789" description="Lipocalin-like domain-containing protein" evidence="1">
    <location>
        <begin position="22"/>
        <end position="166"/>
    </location>
</feature>
<organism evidence="2 3">
    <name type="scientific">Extibacter muris</name>
    <dbReference type="NCBI Taxonomy" id="1796622"/>
    <lineage>
        <taxon>Bacteria</taxon>
        <taxon>Bacillati</taxon>
        <taxon>Bacillota</taxon>
        <taxon>Clostridia</taxon>
        <taxon>Lachnospirales</taxon>
        <taxon>Lachnospiraceae</taxon>
        <taxon>Extibacter</taxon>
    </lineage>
</organism>
<proteinExistence type="predicted"/>
<keyword evidence="3" id="KW-1185">Reference proteome</keyword>
<dbReference type="EMBL" id="SMMX01000007">
    <property type="protein sequence ID" value="TDA21737.1"/>
    <property type="molecule type" value="Genomic_DNA"/>
</dbReference>
<sequence length="166" mass="18331">MKKSKIVLSLMLVLCLTFCVAGCSSNHDKGNLKDNLIDGWNSWMQSFSKHALTKDKELKGEKEKGVDAYTGTYTAAYDGFNGKEFIFGGTALNRENGNQLSVTYKLTIDEGTAELNWIAGSDEYTITNSTSEDEKEYTISSGDNYLVFKGDNFSGTLEVTVKDVEN</sequence>
<dbReference type="AlphaFoldDB" id="A0A4R4FDW3"/>
<reference evidence="2 3" key="1">
    <citation type="journal article" date="2016" name="Nat. Microbiol.">
        <title>The Mouse Intestinal Bacterial Collection (miBC) provides host-specific insight into cultured diversity and functional potential of the gut microbiota.</title>
        <authorList>
            <person name="Lagkouvardos I."/>
            <person name="Pukall R."/>
            <person name="Abt B."/>
            <person name="Foesel B.U."/>
            <person name="Meier-Kolthoff J.P."/>
            <person name="Kumar N."/>
            <person name="Bresciani A."/>
            <person name="Martinez I."/>
            <person name="Just S."/>
            <person name="Ziegler C."/>
            <person name="Brugiroux S."/>
            <person name="Garzetti D."/>
            <person name="Wenning M."/>
            <person name="Bui T.P."/>
            <person name="Wang J."/>
            <person name="Hugenholtz F."/>
            <person name="Plugge C.M."/>
            <person name="Peterson D.A."/>
            <person name="Hornef M.W."/>
            <person name="Baines J.F."/>
            <person name="Smidt H."/>
            <person name="Walter J."/>
            <person name="Kristiansen K."/>
            <person name="Nielsen H.B."/>
            <person name="Haller D."/>
            <person name="Overmann J."/>
            <person name="Stecher B."/>
            <person name="Clavel T."/>
        </authorList>
    </citation>
    <scope>NUCLEOTIDE SEQUENCE [LARGE SCALE GENOMIC DNA]</scope>
    <source>
        <strain evidence="2 3">DSM 28560</strain>
    </source>
</reference>
<name>A0A4R4FDW3_9FIRM</name>
<dbReference type="RefSeq" id="WP_132277761.1">
    <property type="nucleotide sequence ID" value="NZ_JAOBST010000002.1"/>
</dbReference>
<comment type="caution">
    <text evidence="2">The sequence shown here is derived from an EMBL/GenBank/DDBJ whole genome shotgun (WGS) entry which is preliminary data.</text>
</comment>
<keyword evidence="1" id="KW-0732">Signal</keyword>
<evidence type="ECO:0000313" key="3">
    <source>
        <dbReference type="Proteomes" id="UP000295710"/>
    </source>
</evidence>
<protein>
    <recommendedName>
        <fullName evidence="4">Lipocalin-like domain-containing protein</fullName>
    </recommendedName>
</protein>
<evidence type="ECO:0000256" key="1">
    <source>
        <dbReference type="SAM" id="SignalP"/>
    </source>
</evidence>
<accession>A0A4R4FDW3</accession>
<gene>
    <name evidence="2" type="ORF">E1963_10480</name>
</gene>
<feature type="signal peptide" evidence="1">
    <location>
        <begin position="1"/>
        <end position="21"/>
    </location>
</feature>
<evidence type="ECO:0008006" key="4">
    <source>
        <dbReference type="Google" id="ProtNLM"/>
    </source>
</evidence>
<evidence type="ECO:0000313" key="2">
    <source>
        <dbReference type="EMBL" id="TDA21737.1"/>
    </source>
</evidence>
<dbReference type="Proteomes" id="UP000295710">
    <property type="component" value="Unassembled WGS sequence"/>
</dbReference>